<dbReference type="Proteomes" id="UP001556196">
    <property type="component" value="Unassembled WGS sequence"/>
</dbReference>
<feature type="domain" description="Bacterial surface antigen (D15)" evidence="5">
    <location>
        <begin position="324"/>
        <end position="627"/>
    </location>
</feature>
<sequence>MRLLLVSLFAGAAVAMHAPAAGAFELFGFKLFGSKEDDEDIVDPLHYSVTLTVAGDDADLRKALDSASSLVQDAERPVSGSLGLLAKARSDREQLVAALYAKARYDGVVDISINGRSLDDLPPDADFGSGPVPVAISVSPGAVFTLGEIRLKGDAADLMPAEFGLIPGGDAGSGAILKAQAEIVRRLKEEGRPLAMVTGRDIVADHDTATLDVTLDVSAGPVAGYGPTTVSGTETMDPGFTAYVTGLKEGRTYSPKELDEARDRLLALGVFSSVTVKEGDGLDAAGQIPIEVEVSERKLRYYGVGATLSTTEGLGLEGYWGHRNLFGRAETLRVEGSIGRIGDQDLTDVGKLNYNAAILFEKPGVIGPDSKFFSRFRTVYEHPDAYDRFSTEIAAGVSYQFTREQSASVEASLEYEDVEDYYHPDGQRHLIASLPSQYVFDNRDDKLNPKRGFRALAFAEPAHDFLTGATFVKFRGELSAYKALGDAQRLVVAGRVAAGSIVGASVEDVPADRRFYAGGGGSVRGYEYQGVGPKDPHDNPIGGLSYMELSGELRVQVTETIGIVPFVDAGTVSEDEFLQSARFQVGAGVGLRYLTPFGPLRIDAAVPVNPRPGDPDFAIYAGIGQAF</sequence>
<name>A0ABV3QUU1_9HYPH</name>
<dbReference type="Gene3D" id="2.40.160.50">
    <property type="entry name" value="membrane protein fhac: a member of the omp85/tpsb transporter family"/>
    <property type="match status" value="1"/>
</dbReference>
<evidence type="ECO:0000256" key="2">
    <source>
        <dbReference type="ARBA" id="ARBA00022452"/>
    </source>
</evidence>
<dbReference type="EMBL" id="JBFOCI010000001">
    <property type="protein sequence ID" value="MEW9804844.1"/>
    <property type="molecule type" value="Genomic_DNA"/>
</dbReference>
<dbReference type="InterPro" id="IPR039910">
    <property type="entry name" value="D15-like"/>
</dbReference>
<evidence type="ECO:0000256" key="3">
    <source>
        <dbReference type="ARBA" id="ARBA00023136"/>
    </source>
</evidence>
<dbReference type="Pfam" id="PF07244">
    <property type="entry name" value="POTRA"/>
    <property type="match status" value="1"/>
</dbReference>
<comment type="subcellular location">
    <subcellularLocation>
        <location evidence="1">Membrane</location>
    </subcellularLocation>
</comment>
<evidence type="ECO:0000259" key="5">
    <source>
        <dbReference type="Pfam" id="PF01103"/>
    </source>
</evidence>
<dbReference type="PANTHER" id="PTHR12815">
    <property type="entry name" value="SORTING AND ASSEMBLY MACHINERY SAMM50 PROTEIN FAMILY MEMBER"/>
    <property type="match status" value="1"/>
</dbReference>
<proteinExistence type="predicted"/>
<keyword evidence="8" id="KW-1185">Reference proteome</keyword>
<dbReference type="RefSeq" id="WP_367721905.1">
    <property type="nucleotide sequence ID" value="NZ_JBFOCI010000001.1"/>
</dbReference>
<gene>
    <name evidence="7" type="ORF">ABUE31_02440</name>
</gene>
<keyword evidence="2" id="KW-0812">Transmembrane</keyword>
<keyword evidence="4" id="KW-0732">Signal</keyword>
<dbReference type="InterPro" id="IPR000184">
    <property type="entry name" value="Bac_surfAg_D15"/>
</dbReference>
<dbReference type="Pfam" id="PF01103">
    <property type="entry name" value="Omp85"/>
    <property type="match status" value="1"/>
</dbReference>
<feature type="signal peptide" evidence="4">
    <location>
        <begin position="1"/>
        <end position="23"/>
    </location>
</feature>
<evidence type="ECO:0000256" key="4">
    <source>
        <dbReference type="SAM" id="SignalP"/>
    </source>
</evidence>
<accession>A0ABV3QUU1</accession>
<dbReference type="Gene3D" id="3.10.20.310">
    <property type="entry name" value="membrane protein fhac"/>
    <property type="match status" value="1"/>
</dbReference>
<evidence type="ECO:0000256" key="1">
    <source>
        <dbReference type="ARBA" id="ARBA00004370"/>
    </source>
</evidence>
<dbReference type="InterPro" id="IPR010827">
    <property type="entry name" value="BamA/TamA_POTRA"/>
</dbReference>
<keyword evidence="2" id="KW-1134">Transmembrane beta strand</keyword>
<evidence type="ECO:0000259" key="6">
    <source>
        <dbReference type="Pfam" id="PF07244"/>
    </source>
</evidence>
<keyword evidence="3" id="KW-0472">Membrane</keyword>
<feature type="domain" description="POTRA" evidence="6">
    <location>
        <begin position="244"/>
        <end position="297"/>
    </location>
</feature>
<evidence type="ECO:0000313" key="7">
    <source>
        <dbReference type="EMBL" id="MEW9804844.1"/>
    </source>
</evidence>
<feature type="chain" id="PRO_5046436505" evidence="4">
    <location>
        <begin position="24"/>
        <end position="627"/>
    </location>
</feature>
<protein>
    <submittedName>
        <fullName evidence="7">Autotransporter assembly complex family protein</fullName>
    </submittedName>
</protein>
<organism evidence="7 8">
    <name type="scientific">Mesorhizobium marinum</name>
    <dbReference type="NCBI Taxonomy" id="3228790"/>
    <lineage>
        <taxon>Bacteria</taxon>
        <taxon>Pseudomonadati</taxon>
        <taxon>Pseudomonadota</taxon>
        <taxon>Alphaproteobacteria</taxon>
        <taxon>Hyphomicrobiales</taxon>
        <taxon>Phyllobacteriaceae</taxon>
        <taxon>Mesorhizobium</taxon>
    </lineage>
</organism>
<comment type="caution">
    <text evidence="7">The sequence shown here is derived from an EMBL/GenBank/DDBJ whole genome shotgun (WGS) entry which is preliminary data.</text>
</comment>
<evidence type="ECO:0000313" key="8">
    <source>
        <dbReference type="Proteomes" id="UP001556196"/>
    </source>
</evidence>
<dbReference type="PANTHER" id="PTHR12815:SF42">
    <property type="entry name" value="BACTERIAL SURFACE ANTIGEN (D15) DOMAIN-CONTAINING PROTEIN"/>
    <property type="match status" value="1"/>
</dbReference>
<reference evidence="7 8" key="1">
    <citation type="submission" date="2024-06" db="EMBL/GenBank/DDBJ databases">
        <authorList>
            <person name="Tuo L."/>
        </authorList>
    </citation>
    <scope>NUCLEOTIDE SEQUENCE [LARGE SCALE GENOMIC DNA]</scope>
    <source>
        <strain evidence="7 8">ZMM04-5</strain>
    </source>
</reference>